<feature type="region of interest" description="Disordered" evidence="1">
    <location>
        <begin position="1"/>
        <end position="25"/>
    </location>
</feature>
<name>A0A6J4TCV8_9ACTN</name>
<proteinExistence type="predicted"/>
<feature type="region of interest" description="Disordered" evidence="1">
    <location>
        <begin position="134"/>
        <end position="158"/>
    </location>
</feature>
<evidence type="ECO:0000256" key="1">
    <source>
        <dbReference type="SAM" id="MobiDB-lite"/>
    </source>
</evidence>
<protein>
    <submittedName>
        <fullName evidence="2">Uncharacterized protein</fullName>
    </submittedName>
</protein>
<dbReference type="AlphaFoldDB" id="A0A6J4TCV8"/>
<feature type="non-terminal residue" evidence="2">
    <location>
        <position position="1"/>
    </location>
</feature>
<sequence length="158" mass="17683">GRVDDRQRPAPPLSDVRGARASDLRPQLRPMRVLPVRHRRGIPQGAVADYRISRSPGRPCLRARPPGDALHPRRGLPVPGLRLGGPAVVRRRVCRARKPERGLPVGLARRPLRRTLVLHREPQPGRLGFGRRQARILSGSPLRTRGPRTHRSSQKGFL</sequence>
<dbReference type="EMBL" id="CADCVK010000514">
    <property type="protein sequence ID" value="CAA9518968.1"/>
    <property type="molecule type" value="Genomic_DNA"/>
</dbReference>
<accession>A0A6J4TCV8</accession>
<gene>
    <name evidence="2" type="ORF">AVDCRST_MAG12-3660</name>
</gene>
<organism evidence="2">
    <name type="scientific">uncultured Rubrobacteraceae bacterium</name>
    <dbReference type="NCBI Taxonomy" id="349277"/>
    <lineage>
        <taxon>Bacteria</taxon>
        <taxon>Bacillati</taxon>
        <taxon>Actinomycetota</taxon>
        <taxon>Rubrobacteria</taxon>
        <taxon>Rubrobacterales</taxon>
        <taxon>Rubrobacteraceae</taxon>
        <taxon>environmental samples</taxon>
    </lineage>
</organism>
<evidence type="ECO:0000313" key="2">
    <source>
        <dbReference type="EMBL" id="CAA9518968.1"/>
    </source>
</evidence>
<feature type="compositionally biased region" description="Basic residues" evidence="1">
    <location>
        <begin position="145"/>
        <end position="158"/>
    </location>
</feature>
<feature type="region of interest" description="Disordered" evidence="1">
    <location>
        <begin position="56"/>
        <end position="82"/>
    </location>
</feature>
<reference evidence="2" key="1">
    <citation type="submission" date="2020-02" db="EMBL/GenBank/DDBJ databases">
        <authorList>
            <person name="Meier V. D."/>
        </authorList>
    </citation>
    <scope>NUCLEOTIDE SEQUENCE</scope>
    <source>
        <strain evidence="2">AVDCRST_MAG12</strain>
    </source>
</reference>
<feature type="non-terminal residue" evidence="2">
    <location>
        <position position="158"/>
    </location>
</feature>